<dbReference type="AlphaFoldDB" id="A0A395IKM3"/>
<organism evidence="2 3">
    <name type="scientific">Monilinia fructigena</name>
    <dbReference type="NCBI Taxonomy" id="38457"/>
    <lineage>
        <taxon>Eukaryota</taxon>
        <taxon>Fungi</taxon>
        <taxon>Dikarya</taxon>
        <taxon>Ascomycota</taxon>
        <taxon>Pezizomycotina</taxon>
        <taxon>Leotiomycetes</taxon>
        <taxon>Helotiales</taxon>
        <taxon>Sclerotiniaceae</taxon>
        <taxon>Monilinia</taxon>
    </lineage>
</organism>
<protein>
    <submittedName>
        <fullName evidence="2">Uncharacterized protein</fullName>
    </submittedName>
</protein>
<dbReference type="EMBL" id="QKRW01000046">
    <property type="protein sequence ID" value="RAL59923.1"/>
    <property type="molecule type" value="Genomic_DNA"/>
</dbReference>
<sequence>MRNAGKWAVQKEWTERDLEEAKLSVFQSVDAPQSVSQEGMSRFVSGVSEEMVQERRERLLDVTKEQVQNAAQRYLVEALENNQGNIVFLGEQKQWVDGSWETKNLGLAQEQPEVMDEEDVKNAAFGS</sequence>
<dbReference type="InterPro" id="IPR011249">
    <property type="entry name" value="Metalloenz_LuxS/M16"/>
</dbReference>
<dbReference type="PANTHER" id="PTHR43016:SF13">
    <property type="entry name" value="PRESEQUENCE PROTEASE, MITOCHONDRIAL"/>
    <property type="match status" value="1"/>
</dbReference>
<gene>
    <name evidence="2" type="ORF">DID88_000549</name>
</gene>
<accession>A0A395IKM3</accession>
<dbReference type="PANTHER" id="PTHR43016">
    <property type="entry name" value="PRESEQUENCE PROTEASE"/>
    <property type="match status" value="1"/>
</dbReference>
<name>A0A395IKM3_9HELO</name>
<dbReference type="GO" id="GO:0005759">
    <property type="term" value="C:mitochondrial matrix"/>
    <property type="evidence" value="ECO:0007669"/>
    <property type="project" value="TreeGrafter"/>
</dbReference>
<comment type="caution">
    <text evidence="2">The sequence shown here is derived from an EMBL/GenBank/DDBJ whole genome shotgun (WGS) entry which is preliminary data.</text>
</comment>
<dbReference type="Proteomes" id="UP000249056">
    <property type="component" value="Unassembled WGS sequence"/>
</dbReference>
<evidence type="ECO:0000313" key="3">
    <source>
        <dbReference type="Proteomes" id="UP000249056"/>
    </source>
</evidence>
<dbReference type="GO" id="GO:0046872">
    <property type="term" value="F:metal ion binding"/>
    <property type="evidence" value="ECO:0007669"/>
    <property type="project" value="InterPro"/>
</dbReference>
<reference evidence="2 3" key="1">
    <citation type="submission" date="2018-06" db="EMBL/GenBank/DDBJ databases">
        <title>Genome Sequence of the Brown Rot Fungal Pathogen Monilinia fructigena.</title>
        <authorList>
            <person name="Landi L."/>
            <person name="De Miccolis Angelini R.M."/>
            <person name="Pollastro S."/>
            <person name="Abate D."/>
            <person name="Faretra F."/>
            <person name="Romanazzi G."/>
        </authorList>
    </citation>
    <scope>NUCLEOTIDE SEQUENCE [LARGE SCALE GENOMIC DNA]</scope>
    <source>
        <strain evidence="2 3">Mfrg269</strain>
    </source>
</reference>
<keyword evidence="3" id="KW-1185">Reference proteome</keyword>
<dbReference type="Gene3D" id="3.30.830.10">
    <property type="entry name" value="Metalloenzyme, LuxS/M16 peptidase-like"/>
    <property type="match status" value="1"/>
</dbReference>
<evidence type="ECO:0000256" key="1">
    <source>
        <dbReference type="SAM" id="MobiDB-lite"/>
    </source>
</evidence>
<feature type="region of interest" description="Disordered" evidence="1">
    <location>
        <begin position="108"/>
        <end position="127"/>
    </location>
</feature>
<proteinExistence type="predicted"/>
<dbReference type="OrthoDB" id="10250783at2759"/>
<dbReference type="GO" id="GO:0004222">
    <property type="term" value="F:metalloendopeptidase activity"/>
    <property type="evidence" value="ECO:0007669"/>
    <property type="project" value="TreeGrafter"/>
</dbReference>
<dbReference type="GO" id="GO:0016485">
    <property type="term" value="P:protein processing"/>
    <property type="evidence" value="ECO:0007669"/>
    <property type="project" value="TreeGrafter"/>
</dbReference>
<dbReference type="SUPFAM" id="SSF63411">
    <property type="entry name" value="LuxS/MPP-like metallohydrolase"/>
    <property type="match status" value="1"/>
</dbReference>
<evidence type="ECO:0000313" key="2">
    <source>
        <dbReference type="EMBL" id="RAL59923.1"/>
    </source>
</evidence>